<keyword evidence="2" id="KW-0808">Transferase</keyword>
<name>A0A263D2E8_9PSEU</name>
<accession>A0A263D2E8</accession>
<evidence type="ECO:0000313" key="2">
    <source>
        <dbReference type="EMBL" id="OZM72633.1"/>
    </source>
</evidence>
<dbReference type="GO" id="GO:0032259">
    <property type="term" value="P:methylation"/>
    <property type="evidence" value="ECO:0007669"/>
    <property type="project" value="UniProtKB-KW"/>
</dbReference>
<dbReference type="Gene3D" id="3.40.50.150">
    <property type="entry name" value="Vaccinia Virus protein VP39"/>
    <property type="match status" value="1"/>
</dbReference>
<dbReference type="InParanoid" id="A0A263D2E8"/>
<dbReference type="OrthoDB" id="3172472at2"/>
<dbReference type="Proteomes" id="UP000242444">
    <property type="component" value="Unassembled WGS sequence"/>
</dbReference>
<dbReference type="InterPro" id="IPR029063">
    <property type="entry name" value="SAM-dependent_MTases_sf"/>
</dbReference>
<feature type="domain" description="Methyltransferase" evidence="1">
    <location>
        <begin position="44"/>
        <end position="133"/>
    </location>
</feature>
<comment type="caution">
    <text evidence="2">The sequence shown here is derived from an EMBL/GenBank/DDBJ whole genome shotgun (WGS) entry which is preliminary data.</text>
</comment>
<keyword evidence="3" id="KW-1185">Reference proteome</keyword>
<dbReference type="InterPro" id="IPR041698">
    <property type="entry name" value="Methyltransf_25"/>
</dbReference>
<dbReference type="Pfam" id="PF13649">
    <property type="entry name" value="Methyltransf_25"/>
    <property type="match status" value="1"/>
</dbReference>
<dbReference type="GO" id="GO:0008168">
    <property type="term" value="F:methyltransferase activity"/>
    <property type="evidence" value="ECO:0007669"/>
    <property type="project" value="UniProtKB-KW"/>
</dbReference>
<dbReference type="EMBL" id="NKYE01000007">
    <property type="protein sequence ID" value="OZM72633.1"/>
    <property type="molecule type" value="Genomic_DNA"/>
</dbReference>
<dbReference type="RefSeq" id="WP_094863110.1">
    <property type="nucleotide sequence ID" value="NZ_NKYE01000007.1"/>
</dbReference>
<organism evidence="2 3">
    <name type="scientific">Amycolatopsis antarctica</name>
    <dbReference type="NCBI Taxonomy" id="1854586"/>
    <lineage>
        <taxon>Bacteria</taxon>
        <taxon>Bacillati</taxon>
        <taxon>Actinomycetota</taxon>
        <taxon>Actinomycetes</taxon>
        <taxon>Pseudonocardiales</taxon>
        <taxon>Pseudonocardiaceae</taxon>
        <taxon>Amycolatopsis</taxon>
    </lineage>
</organism>
<sequence>MPFQVNPEAYGDALSEVYDQMYPTMETPATVDFIASLVEPGARVIELGAGTGRVAIPLADKGFDVHAVEVSPLMLEKLHERDPEKKVTTIRADFTKLDLEGTFDHCYVVCNTLFMLVDPEQQIETMRKVGEYLPSGATLLVEVYDPTYFHGLTKPEFQVRHLAVDRLMVDTISVDPPNQILAEIHTTIGGGEVSTFTELSRYAWPSELDMMARIAGYEKVDRFGGWDRSPFVVGSHRHITVYRKQ</sequence>
<protein>
    <submittedName>
        <fullName evidence="2">SAM-dependent methyltransferase</fullName>
    </submittedName>
</protein>
<keyword evidence="2" id="KW-0489">Methyltransferase</keyword>
<dbReference type="CDD" id="cd02440">
    <property type="entry name" value="AdoMet_MTases"/>
    <property type="match status" value="1"/>
</dbReference>
<dbReference type="AlphaFoldDB" id="A0A263D2E8"/>
<gene>
    <name evidence="2" type="ORF">CFN78_13425</name>
</gene>
<proteinExistence type="predicted"/>
<reference evidence="2 3" key="1">
    <citation type="submission" date="2017-07" db="EMBL/GenBank/DDBJ databases">
        <title>Amycolatopsis antarcticus sp. nov., isolated from the surface of an Antarcticus brown macroalga.</title>
        <authorList>
            <person name="Wang J."/>
            <person name="Leiva S."/>
            <person name="Huang J."/>
            <person name="Huang Y."/>
        </authorList>
    </citation>
    <scope>NUCLEOTIDE SEQUENCE [LARGE SCALE GENOMIC DNA]</scope>
    <source>
        <strain evidence="2 3">AU-G6</strain>
    </source>
</reference>
<dbReference type="SUPFAM" id="SSF53335">
    <property type="entry name" value="S-adenosyl-L-methionine-dependent methyltransferases"/>
    <property type="match status" value="1"/>
</dbReference>
<evidence type="ECO:0000313" key="3">
    <source>
        <dbReference type="Proteomes" id="UP000242444"/>
    </source>
</evidence>
<evidence type="ECO:0000259" key="1">
    <source>
        <dbReference type="Pfam" id="PF13649"/>
    </source>
</evidence>